<dbReference type="PROSITE" id="PS50883">
    <property type="entry name" value="EAL"/>
    <property type="match status" value="1"/>
</dbReference>
<keyword evidence="5" id="KW-1185">Reference proteome</keyword>
<feature type="transmembrane region" description="Helical" evidence="1">
    <location>
        <begin position="296"/>
        <end position="316"/>
    </location>
</feature>
<evidence type="ECO:0000256" key="1">
    <source>
        <dbReference type="SAM" id="Phobius"/>
    </source>
</evidence>
<dbReference type="CDD" id="cd01949">
    <property type="entry name" value="GGDEF"/>
    <property type="match status" value="1"/>
</dbReference>
<feature type="transmembrane region" description="Helical" evidence="1">
    <location>
        <begin position="271"/>
        <end position="290"/>
    </location>
</feature>
<name>A0AAE4AXF5_9ACTN</name>
<dbReference type="NCBIfam" id="TIGR00254">
    <property type="entry name" value="GGDEF"/>
    <property type="match status" value="1"/>
</dbReference>
<dbReference type="Proteomes" id="UP001240236">
    <property type="component" value="Unassembled WGS sequence"/>
</dbReference>
<feature type="transmembrane region" description="Helical" evidence="1">
    <location>
        <begin position="71"/>
        <end position="96"/>
    </location>
</feature>
<evidence type="ECO:0000313" key="5">
    <source>
        <dbReference type="Proteomes" id="UP001240236"/>
    </source>
</evidence>
<feature type="transmembrane region" description="Helical" evidence="1">
    <location>
        <begin position="170"/>
        <end position="192"/>
    </location>
</feature>
<accession>A0AAE4AXF5</accession>
<keyword evidence="1" id="KW-0472">Membrane</keyword>
<dbReference type="SUPFAM" id="SSF55073">
    <property type="entry name" value="Nucleotide cyclase"/>
    <property type="match status" value="1"/>
</dbReference>
<dbReference type="PROSITE" id="PS50887">
    <property type="entry name" value="GGDEF"/>
    <property type="match status" value="1"/>
</dbReference>
<dbReference type="InterPro" id="IPR052155">
    <property type="entry name" value="Biofilm_reg_signaling"/>
</dbReference>
<dbReference type="Gene3D" id="3.30.70.270">
    <property type="match status" value="1"/>
</dbReference>
<dbReference type="Pfam" id="PF00990">
    <property type="entry name" value="GGDEF"/>
    <property type="match status" value="1"/>
</dbReference>
<evidence type="ECO:0000259" key="3">
    <source>
        <dbReference type="PROSITE" id="PS50887"/>
    </source>
</evidence>
<dbReference type="InterPro" id="IPR043128">
    <property type="entry name" value="Rev_trsase/Diguanyl_cyclase"/>
</dbReference>
<reference evidence="4 5" key="1">
    <citation type="submission" date="2023-07" db="EMBL/GenBank/DDBJ databases">
        <title>Sequencing the genomes of 1000 actinobacteria strains.</title>
        <authorList>
            <person name="Klenk H.-P."/>
        </authorList>
    </citation>
    <scope>NUCLEOTIDE SEQUENCE [LARGE SCALE GENOMIC DNA]</scope>
    <source>
        <strain evidence="4 5">DSM 44709</strain>
    </source>
</reference>
<dbReference type="SMART" id="SM00267">
    <property type="entry name" value="GGDEF"/>
    <property type="match status" value="1"/>
</dbReference>
<comment type="caution">
    <text evidence="4">The sequence shown here is derived from an EMBL/GenBank/DDBJ whole genome shotgun (WGS) entry which is preliminary data.</text>
</comment>
<sequence length="772" mass="83102">MRQAPAVVPWRDPVLLGMAGLVLLATIGFYALAGHVDAQVQVFWLAQVPLDAALGWYAYRMFRVTSAPRRRFWGVVAFAGALFTVADSIQVALSAVDPDARTLNGSPVQSTMFALGLGGVVIAMLIHPQNTRTHKERLALWLDSATVLVAGAVLTWCFVIEPGAPVDASLITAIVAASVVMVSAFAAVKLILSGGRPMSKPAAWPMAVAGCIQGIGIMITPEPLTAESNPGLLVLRLLPSLLIATGPRIQELQTRHNPDVNTPRRRKPYSLLPYGMVALTFGILITVLPAGADHQLWGAVAGVAMITVLVAARQLITFHDNATLINRLDTTLGELRRHESRLREAASVDGLTQLANRTYFGEQVTETLRTTTDPGSVALLLIDLDDFKTINDTLGHPAGDALLVSVADRLRAAVREQDVVARLGGDEFAVLLRDAGPDDATQTAQRILTLLGRPVRVQDNDLIVRASIGLATADAEDDLDSLLRDADIAMYAAKDRGKSNWVAYTREMGVRIRDGAELAGQLREAIDEGQLHLVYQPVVRLGTGEIAGCEALVRWRHPVRGQVHPTDFIPIAESSGLIVPLGRFVLRESVRQAARWRKHDLRMNVNVAGRQLREPGFVNEVAAVLTTSHYPPELLTIEVTETAVLSDDEAIEALHGLRAIGVNLALDDFGTAASSLGLLLTCPMTTLKLDRSFVEGVTTVTRQAAVATAVAQMANALDLNAVAEGIETPEQARLLRGLGYEFGQGFLFSRPLTPADFEELLLNGVPGELIFS</sequence>
<dbReference type="Gene3D" id="3.20.20.450">
    <property type="entry name" value="EAL domain"/>
    <property type="match status" value="1"/>
</dbReference>
<dbReference type="CDD" id="cd01948">
    <property type="entry name" value="EAL"/>
    <property type="match status" value="1"/>
</dbReference>
<dbReference type="EMBL" id="JAUSUZ010000001">
    <property type="protein sequence ID" value="MDQ0366152.1"/>
    <property type="molecule type" value="Genomic_DNA"/>
</dbReference>
<dbReference type="PANTHER" id="PTHR44757">
    <property type="entry name" value="DIGUANYLATE CYCLASE DGCP"/>
    <property type="match status" value="1"/>
</dbReference>
<feature type="transmembrane region" description="Helical" evidence="1">
    <location>
        <begin position="38"/>
        <end position="59"/>
    </location>
</feature>
<organism evidence="4 5">
    <name type="scientific">Catenuloplanes indicus</name>
    <dbReference type="NCBI Taxonomy" id="137267"/>
    <lineage>
        <taxon>Bacteria</taxon>
        <taxon>Bacillati</taxon>
        <taxon>Actinomycetota</taxon>
        <taxon>Actinomycetes</taxon>
        <taxon>Micromonosporales</taxon>
        <taxon>Micromonosporaceae</taxon>
        <taxon>Catenuloplanes</taxon>
    </lineage>
</organism>
<dbReference type="SUPFAM" id="SSF141868">
    <property type="entry name" value="EAL domain-like"/>
    <property type="match status" value="1"/>
</dbReference>
<evidence type="ECO:0000259" key="2">
    <source>
        <dbReference type="PROSITE" id="PS50883"/>
    </source>
</evidence>
<feature type="domain" description="GGDEF" evidence="3">
    <location>
        <begin position="375"/>
        <end position="506"/>
    </location>
</feature>
<feature type="domain" description="EAL" evidence="2">
    <location>
        <begin position="515"/>
        <end position="765"/>
    </location>
</feature>
<feature type="transmembrane region" description="Helical" evidence="1">
    <location>
        <begin position="138"/>
        <end position="158"/>
    </location>
</feature>
<dbReference type="Pfam" id="PF00563">
    <property type="entry name" value="EAL"/>
    <property type="match status" value="1"/>
</dbReference>
<keyword evidence="1" id="KW-1133">Transmembrane helix</keyword>
<dbReference type="InterPro" id="IPR029787">
    <property type="entry name" value="Nucleotide_cyclase"/>
</dbReference>
<dbReference type="InterPro" id="IPR001633">
    <property type="entry name" value="EAL_dom"/>
</dbReference>
<dbReference type="PANTHER" id="PTHR44757:SF2">
    <property type="entry name" value="BIOFILM ARCHITECTURE MAINTENANCE PROTEIN MBAA"/>
    <property type="match status" value="1"/>
</dbReference>
<feature type="transmembrane region" description="Helical" evidence="1">
    <location>
        <begin position="108"/>
        <end position="126"/>
    </location>
</feature>
<keyword evidence="1" id="KW-0812">Transmembrane</keyword>
<evidence type="ECO:0000313" key="4">
    <source>
        <dbReference type="EMBL" id="MDQ0366152.1"/>
    </source>
</evidence>
<dbReference type="RefSeq" id="WP_307239275.1">
    <property type="nucleotide sequence ID" value="NZ_JAUSUZ010000001.1"/>
</dbReference>
<dbReference type="InterPro" id="IPR035919">
    <property type="entry name" value="EAL_sf"/>
</dbReference>
<dbReference type="FunFam" id="3.30.70.270:FF:000001">
    <property type="entry name" value="Diguanylate cyclase domain protein"/>
    <property type="match status" value="1"/>
</dbReference>
<proteinExistence type="predicted"/>
<dbReference type="InterPro" id="IPR000160">
    <property type="entry name" value="GGDEF_dom"/>
</dbReference>
<dbReference type="AlphaFoldDB" id="A0AAE4AXF5"/>
<feature type="transmembrane region" description="Helical" evidence="1">
    <location>
        <begin position="12"/>
        <end position="32"/>
    </location>
</feature>
<dbReference type="SMART" id="SM00052">
    <property type="entry name" value="EAL"/>
    <property type="match status" value="1"/>
</dbReference>
<protein>
    <submittedName>
        <fullName evidence="4">Diguanylate cyclase (GGDEF)-like protein</fullName>
    </submittedName>
</protein>
<gene>
    <name evidence="4" type="ORF">J2S42_002821</name>
</gene>